<organism evidence="2">
    <name type="scientific">hydrothermal vent metagenome</name>
    <dbReference type="NCBI Taxonomy" id="652676"/>
    <lineage>
        <taxon>unclassified sequences</taxon>
        <taxon>metagenomes</taxon>
        <taxon>ecological metagenomes</taxon>
    </lineage>
</organism>
<reference evidence="2" key="1">
    <citation type="submission" date="2018-06" db="EMBL/GenBank/DDBJ databases">
        <authorList>
            <person name="Zhirakovskaya E."/>
        </authorList>
    </citation>
    <scope>NUCLEOTIDE SEQUENCE</scope>
</reference>
<dbReference type="InterPro" id="IPR025641">
    <property type="entry name" value="DUF4340"/>
</dbReference>
<dbReference type="AlphaFoldDB" id="A0A3B0Y171"/>
<dbReference type="Pfam" id="PF14238">
    <property type="entry name" value="DUF4340"/>
    <property type="match status" value="1"/>
</dbReference>
<dbReference type="EMBL" id="UOFI01000151">
    <property type="protein sequence ID" value="VAW69327.1"/>
    <property type="molecule type" value="Genomic_DNA"/>
</dbReference>
<feature type="domain" description="DUF4340" evidence="1">
    <location>
        <begin position="65"/>
        <end position="207"/>
    </location>
</feature>
<proteinExistence type="predicted"/>
<protein>
    <recommendedName>
        <fullName evidence="1">DUF4340 domain-containing protein</fullName>
    </recommendedName>
</protein>
<gene>
    <name evidence="2" type="ORF">MNBD_GAMMA09-1656</name>
</gene>
<accession>A0A3B0Y171</accession>
<name>A0A3B0Y171_9ZZZZ</name>
<sequence length="282" mass="32179">MNSRNLINLALLVLLLLGVFLINNNNEPVKTQRLTALNIDRINEIEIPRTQGNSILFHKNESSIWTMDKPYNIKAHPFRINTLLGLTQIPVDKTYDTRELELSQYALAPPRASIKFNNTVVNFGKTNPVNNLRYFQVNNKLALVSEQLYPLVSAQAASFIDLSLLPDNFNINKIETPQASIQRDNNGQWQSTGTPPLSADQIQNLLQNWRSTQAFAVHKYLERKQLGKIKIYDKSRNITFTISDTDPWLILARPDTGIEYHLDKSQKDRLLFGYTPEGTDDA</sequence>
<evidence type="ECO:0000259" key="1">
    <source>
        <dbReference type="Pfam" id="PF14238"/>
    </source>
</evidence>
<evidence type="ECO:0000313" key="2">
    <source>
        <dbReference type="EMBL" id="VAW69327.1"/>
    </source>
</evidence>